<dbReference type="AlphaFoldDB" id="A0A317DQ10"/>
<protein>
    <recommendedName>
        <fullName evidence="5">DUF11 domain-containing protein</fullName>
    </recommendedName>
</protein>
<dbReference type="Proteomes" id="UP000246050">
    <property type="component" value="Unassembled WGS sequence"/>
</dbReference>
<evidence type="ECO:0000256" key="2">
    <source>
        <dbReference type="SAM" id="SignalP"/>
    </source>
</evidence>
<comment type="caution">
    <text evidence="3">The sequence shown here is derived from an EMBL/GenBank/DDBJ whole genome shotgun (WGS) entry which is preliminary data.</text>
</comment>
<sequence length="451" mass="45742">MRVTRAFRVGTAALAAATMVAAVESPAAAETDPGWVSGWLDDTTIGAAGAPGRTAGLVLSSTGATNPRVTFDLSGLTGVATATFPDWCVTDAAAVTCPMPPTATPDEFGALNGTLPVVLRAVTGAADGATGTIGYTALADGVDGWAQQATVTVHAGPDVIDLVDEYVSGAATGDQLAMPVSVLSAGDQPADDLQITLRFPVGVEPAAYRNCRYGAGDQLSTIVVCTVGGELTPGARYEIPGGFATSVGPAAVGDKRISQTVAPADTAGPLPAGVTFTRRDADQSLRLRQVGQPVDVIGPEHQYPSGQYYLRAIRGAFDVVALGATATGSAGDTVRVEVGLRNDGPGVPDGTISGNNAAWFVFTPPAGTAVSNRPANCSPAGSEEEEPDPTVPVTWYCTKPGGIFAAGETYLVGFDLRIDGPLGTTGEVRIPHGYPRADDDPANDTAAVTVS</sequence>
<name>A0A317DQ10_9ACTN</name>
<dbReference type="EMBL" id="QGKS01000201">
    <property type="protein sequence ID" value="PWR15045.1"/>
    <property type="molecule type" value="Genomic_DNA"/>
</dbReference>
<evidence type="ECO:0008006" key="5">
    <source>
        <dbReference type="Google" id="ProtNLM"/>
    </source>
</evidence>
<reference evidence="3 4" key="1">
    <citation type="submission" date="2018-05" db="EMBL/GenBank/DDBJ databases">
        <title>Micromonosporas from Atacama Desert.</title>
        <authorList>
            <person name="Carro L."/>
            <person name="Golinska P."/>
            <person name="Klenk H.-P."/>
            <person name="Goodfellow M."/>
        </authorList>
    </citation>
    <scope>NUCLEOTIDE SEQUENCE [LARGE SCALE GENOMIC DNA]</scope>
    <source>
        <strain evidence="3 4">4G51</strain>
    </source>
</reference>
<gene>
    <name evidence="3" type="ORF">DKT69_13065</name>
</gene>
<feature type="chain" id="PRO_5016270640" description="DUF11 domain-containing protein" evidence="2">
    <location>
        <begin position="30"/>
        <end position="451"/>
    </location>
</feature>
<proteinExistence type="predicted"/>
<evidence type="ECO:0000256" key="1">
    <source>
        <dbReference type="SAM" id="MobiDB-lite"/>
    </source>
</evidence>
<evidence type="ECO:0000313" key="4">
    <source>
        <dbReference type="Proteomes" id="UP000246050"/>
    </source>
</evidence>
<keyword evidence="2" id="KW-0732">Signal</keyword>
<organism evidence="3 4">
    <name type="scientific">Micromonospora sicca</name>
    <dbReference type="NCBI Taxonomy" id="2202420"/>
    <lineage>
        <taxon>Bacteria</taxon>
        <taxon>Bacillati</taxon>
        <taxon>Actinomycetota</taxon>
        <taxon>Actinomycetes</taxon>
        <taxon>Micromonosporales</taxon>
        <taxon>Micromonosporaceae</taxon>
        <taxon>Micromonospora</taxon>
    </lineage>
</organism>
<feature type="signal peptide" evidence="2">
    <location>
        <begin position="1"/>
        <end position="29"/>
    </location>
</feature>
<accession>A0A317DQ10</accession>
<feature type="region of interest" description="Disordered" evidence="1">
    <location>
        <begin position="429"/>
        <end position="451"/>
    </location>
</feature>
<evidence type="ECO:0000313" key="3">
    <source>
        <dbReference type="EMBL" id="PWR15045.1"/>
    </source>
</evidence>